<gene>
    <name evidence="6" type="ORF">LOD99_3473</name>
</gene>
<keyword evidence="3" id="KW-1133">Transmembrane helix</keyword>
<evidence type="ECO:0000256" key="3">
    <source>
        <dbReference type="SAM" id="Phobius"/>
    </source>
</evidence>
<keyword evidence="1" id="KW-1015">Disulfide bond</keyword>
<comment type="caution">
    <text evidence="6">The sequence shown here is derived from an EMBL/GenBank/DDBJ whole genome shotgun (WGS) entry which is preliminary data.</text>
</comment>
<keyword evidence="4" id="KW-0732">Signal</keyword>
<dbReference type="Proteomes" id="UP001165289">
    <property type="component" value="Unassembled WGS sequence"/>
</dbReference>
<feature type="domain" description="SRCR" evidence="5">
    <location>
        <begin position="122"/>
        <end position="223"/>
    </location>
</feature>
<evidence type="ECO:0000256" key="2">
    <source>
        <dbReference type="PROSITE-ProRule" id="PRU00196"/>
    </source>
</evidence>
<dbReference type="SUPFAM" id="SSF56487">
    <property type="entry name" value="SRCR-like"/>
    <property type="match status" value="1"/>
</dbReference>
<accession>A0AAV7JX84</accession>
<protein>
    <recommendedName>
        <fullName evidence="5">SRCR domain-containing protein</fullName>
    </recommendedName>
</protein>
<evidence type="ECO:0000259" key="5">
    <source>
        <dbReference type="PROSITE" id="PS50287"/>
    </source>
</evidence>
<feature type="chain" id="PRO_5044012176" description="SRCR domain-containing protein" evidence="4">
    <location>
        <begin position="17"/>
        <end position="344"/>
    </location>
</feature>
<proteinExistence type="predicted"/>
<dbReference type="AlphaFoldDB" id="A0AAV7JX84"/>
<dbReference type="EMBL" id="JAKMXF010000266">
    <property type="protein sequence ID" value="KAI6653578.1"/>
    <property type="molecule type" value="Genomic_DNA"/>
</dbReference>
<name>A0AAV7JX84_9METZ</name>
<evidence type="ECO:0000313" key="6">
    <source>
        <dbReference type="EMBL" id="KAI6653578.1"/>
    </source>
</evidence>
<keyword evidence="7" id="KW-1185">Reference proteome</keyword>
<sequence length="344" mass="38516">MILIFILSVLCFQSYGQDNYNNFRYNANGLQLYINGGFFYIQITPTFSYIEASQICREYFRSSFLRFDIVNLLNLTAEVVTISCEDENTSINDCAWSNLVGEGFEVINITCLDAGLEGRTIKRLVDGSIAVSTTIREDYYIWGHFCYYNTDGWDNRAATLACRSLGYNGVAPGKEKLLLVKPVVFGLEHINCIGVNTFEECTFIPADAKGRCESDKVFQVQCDNDVTPIPTSPTVIHTATIFGTTPRISTSITYRTSTVTVKPTNIASAYINWMIIGAGILVIIILLSIGIMIVLVLCCCHRITKTKPPLELTLDHLYSRPNLPATLRTRSEQVPPPQQYYVLP</sequence>
<keyword evidence="3" id="KW-0812">Transmembrane</keyword>
<evidence type="ECO:0000256" key="1">
    <source>
        <dbReference type="ARBA" id="ARBA00023157"/>
    </source>
</evidence>
<reference evidence="6 7" key="1">
    <citation type="journal article" date="2023" name="BMC Biol.">
        <title>The compact genome of the sponge Oopsacas minuta (Hexactinellida) is lacking key metazoan core genes.</title>
        <authorList>
            <person name="Santini S."/>
            <person name="Schenkelaars Q."/>
            <person name="Jourda C."/>
            <person name="Duchesne M."/>
            <person name="Belahbib H."/>
            <person name="Rocher C."/>
            <person name="Selva M."/>
            <person name="Riesgo A."/>
            <person name="Vervoort M."/>
            <person name="Leys S.P."/>
            <person name="Kodjabachian L."/>
            <person name="Le Bivic A."/>
            <person name="Borchiellini C."/>
            <person name="Claverie J.M."/>
            <person name="Renard E."/>
        </authorList>
    </citation>
    <scope>NUCLEOTIDE SEQUENCE [LARGE SCALE GENOMIC DNA]</scope>
    <source>
        <strain evidence="6">SPO-2</strain>
    </source>
</reference>
<dbReference type="PROSITE" id="PS50287">
    <property type="entry name" value="SRCR_2"/>
    <property type="match status" value="1"/>
</dbReference>
<dbReference type="Gene3D" id="3.10.250.10">
    <property type="entry name" value="SRCR-like domain"/>
    <property type="match status" value="1"/>
</dbReference>
<comment type="caution">
    <text evidence="2">Lacks conserved residue(s) required for the propagation of feature annotation.</text>
</comment>
<dbReference type="InterPro" id="IPR001190">
    <property type="entry name" value="SRCR"/>
</dbReference>
<organism evidence="6 7">
    <name type="scientific">Oopsacas minuta</name>
    <dbReference type="NCBI Taxonomy" id="111878"/>
    <lineage>
        <taxon>Eukaryota</taxon>
        <taxon>Metazoa</taxon>
        <taxon>Porifera</taxon>
        <taxon>Hexactinellida</taxon>
        <taxon>Hexasterophora</taxon>
        <taxon>Lyssacinosida</taxon>
        <taxon>Leucopsacidae</taxon>
        <taxon>Oopsacas</taxon>
    </lineage>
</organism>
<feature type="signal peptide" evidence="4">
    <location>
        <begin position="1"/>
        <end position="16"/>
    </location>
</feature>
<dbReference type="InterPro" id="IPR036772">
    <property type="entry name" value="SRCR-like_dom_sf"/>
</dbReference>
<keyword evidence="3" id="KW-0472">Membrane</keyword>
<dbReference type="GO" id="GO:0016020">
    <property type="term" value="C:membrane"/>
    <property type="evidence" value="ECO:0007669"/>
    <property type="project" value="InterPro"/>
</dbReference>
<evidence type="ECO:0000256" key="4">
    <source>
        <dbReference type="SAM" id="SignalP"/>
    </source>
</evidence>
<evidence type="ECO:0000313" key="7">
    <source>
        <dbReference type="Proteomes" id="UP001165289"/>
    </source>
</evidence>
<feature type="transmembrane region" description="Helical" evidence="3">
    <location>
        <begin position="270"/>
        <end position="298"/>
    </location>
</feature>